<dbReference type="InterPro" id="IPR000725">
    <property type="entry name" value="Olfact_rcpt"/>
</dbReference>
<keyword evidence="7 11" id="KW-0297">G-protein coupled receptor</keyword>
<feature type="domain" description="G-protein coupled receptors family 1 profile" evidence="13">
    <location>
        <begin position="41"/>
        <end position="290"/>
    </location>
</feature>
<dbReference type="InterPro" id="IPR050516">
    <property type="entry name" value="Olfactory_GPCR"/>
</dbReference>
<comment type="caution">
    <text evidence="14">The sequence shown here is derived from an EMBL/GenBank/DDBJ whole genome shotgun (WGS) entry which is preliminary data.</text>
</comment>
<organism evidence="14 15">
    <name type="scientific">Engystomops pustulosus</name>
    <name type="common">Tungara frog</name>
    <name type="synonym">Physalaemus pustulosus</name>
    <dbReference type="NCBI Taxonomy" id="76066"/>
    <lineage>
        <taxon>Eukaryota</taxon>
        <taxon>Metazoa</taxon>
        <taxon>Chordata</taxon>
        <taxon>Craniata</taxon>
        <taxon>Vertebrata</taxon>
        <taxon>Euteleostomi</taxon>
        <taxon>Amphibia</taxon>
        <taxon>Batrachia</taxon>
        <taxon>Anura</taxon>
        <taxon>Neobatrachia</taxon>
        <taxon>Hyloidea</taxon>
        <taxon>Leptodactylidae</taxon>
        <taxon>Leiuperinae</taxon>
        <taxon>Engystomops</taxon>
    </lineage>
</organism>
<dbReference type="Pfam" id="PF13853">
    <property type="entry name" value="7tm_4"/>
    <property type="match status" value="1"/>
</dbReference>
<keyword evidence="9 11" id="KW-0675">Receptor</keyword>
<feature type="transmembrane region" description="Helical" evidence="12">
    <location>
        <begin position="272"/>
        <end position="292"/>
    </location>
</feature>
<protein>
    <recommendedName>
        <fullName evidence="12">Olfactory receptor</fullName>
    </recommendedName>
</protein>
<feature type="transmembrane region" description="Helical" evidence="12">
    <location>
        <begin position="237"/>
        <end position="260"/>
    </location>
</feature>
<evidence type="ECO:0000259" key="13">
    <source>
        <dbReference type="PROSITE" id="PS50262"/>
    </source>
</evidence>
<dbReference type="Proteomes" id="UP000824782">
    <property type="component" value="Unassembled WGS sequence"/>
</dbReference>
<dbReference type="EMBL" id="WNYA01000006">
    <property type="protein sequence ID" value="KAG8568773.1"/>
    <property type="molecule type" value="Genomic_DNA"/>
</dbReference>
<keyword evidence="2 12" id="KW-1003">Cell membrane</keyword>
<keyword evidence="8 12" id="KW-0472">Membrane</keyword>
<dbReference type="GO" id="GO:0004984">
    <property type="term" value="F:olfactory receptor activity"/>
    <property type="evidence" value="ECO:0007669"/>
    <property type="project" value="InterPro"/>
</dbReference>
<evidence type="ECO:0000256" key="8">
    <source>
        <dbReference type="ARBA" id="ARBA00023136"/>
    </source>
</evidence>
<dbReference type="PRINTS" id="PR00245">
    <property type="entry name" value="OLFACTORYR"/>
</dbReference>
<feature type="transmembrane region" description="Helical" evidence="12">
    <location>
        <begin position="25"/>
        <end position="47"/>
    </location>
</feature>
<accession>A0AAV7B854</accession>
<name>A0AAV7B854_ENGPU</name>
<dbReference type="PANTHER" id="PTHR26452">
    <property type="entry name" value="OLFACTORY RECEPTOR"/>
    <property type="match status" value="1"/>
</dbReference>
<keyword evidence="4 11" id="KW-0812">Transmembrane</keyword>
<dbReference type="PROSITE" id="PS50262">
    <property type="entry name" value="G_PROTEIN_RECEP_F1_2"/>
    <property type="match status" value="1"/>
</dbReference>
<evidence type="ECO:0000256" key="3">
    <source>
        <dbReference type="ARBA" id="ARBA00022606"/>
    </source>
</evidence>
<keyword evidence="15" id="KW-1185">Reference proteome</keyword>
<evidence type="ECO:0000256" key="4">
    <source>
        <dbReference type="ARBA" id="ARBA00022692"/>
    </source>
</evidence>
<dbReference type="GO" id="GO:0004930">
    <property type="term" value="F:G protein-coupled receptor activity"/>
    <property type="evidence" value="ECO:0007669"/>
    <property type="project" value="UniProtKB-KW"/>
</dbReference>
<dbReference type="PRINTS" id="PR00237">
    <property type="entry name" value="GPCRRHODOPSN"/>
</dbReference>
<evidence type="ECO:0000256" key="2">
    <source>
        <dbReference type="ARBA" id="ARBA00022475"/>
    </source>
</evidence>
<dbReference type="InterPro" id="IPR017452">
    <property type="entry name" value="GPCR_Rhodpsn_7TM"/>
</dbReference>
<dbReference type="GO" id="GO:0005886">
    <property type="term" value="C:plasma membrane"/>
    <property type="evidence" value="ECO:0007669"/>
    <property type="project" value="UniProtKB-SubCell"/>
</dbReference>
<evidence type="ECO:0000313" key="14">
    <source>
        <dbReference type="EMBL" id="KAG8568773.1"/>
    </source>
</evidence>
<evidence type="ECO:0000256" key="7">
    <source>
        <dbReference type="ARBA" id="ARBA00023040"/>
    </source>
</evidence>
<evidence type="ECO:0000256" key="6">
    <source>
        <dbReference type="ARBA" id="ARBA00022989"/>
    </source>
</evidence>
<evidence type="ECO:0000256" key="5">
    <source>
        <dbReference type="ARBA" id="ARBA00022725"/>
    </source>
</evidence>
<evidence type="ECO:0000256" key="11">
    <source>
        <dbReference type="RuleBase" id="RU000688"/>
    </source>
</evidence>
<keyword evidence="10 11" id="KW-0807">Transducer</keyword>
<dbReference type="FunFam" id="1.20.1070.10:FF:000001">
    <property type="entry name" value="Olfactory receptor"/>
    <property type="match status" value="1"/>
</dbReference>
<evidence type="ECO:0000256" key="1">
    <source>
        <dbReference type="ARBA" id="ARBA00004651"/>
    </source>
</evidence>
<evidence type="ECO:0000313" key="15">
    <source>
        <dbReference type="Proteomes" id="UP000824782"/>
    </source>
</evidence>
<keyword evidence="3 12" id="KW-0716">Sensory transduction</keyword>
<dbReference type="Gene3D" id="1.20.1070.10">
    <property type="entry name" value="Rhodopsin 7-helix transmembrane proteins"/>
    <property type="match status" value="1"/>
</dbReference>
<dbReference type="PROSITE" id="PS00237">
    <property type="entry name" value="G_PROTEIN_RECEP_F1_1"/>
    <property type="match status" value="1"/>
</dbReference>
<keyword evidence="5 12" id="KW-0552">Olfaction</keyword>
<comment type="subcellular location">
    <subcellularLocation>
        <location evidence="1 12">Cell membrane</location>
        <topology evidence="1 12">Multi-pass membrane protein</topology>
    </subcellularLocation>
</comment>
<evidence type="ECO:0000256" key="9">
    <source>
        <dbReference type="ARBA" id="ARBA00023170"/>
    </source>
</evidence>
<evidence type="ECO:0000256" key="12">
    <source>
        <dbReference type="RuleBase" id="RU363047"/>
    </source>
</evidence>
<reference evidence="14" key="1">
    <citation type="thesis" date="2020" institute="ProQuest LLC" country="789 East Eisenhower Parkway, Ann Arbor, MI, USA">
        <title>Comparative Genomics and Chromosome Evolution.</title>
        <authorList>
            <person name="Mudd A.B."/>
        </authorList>
    </citation>
    <scope>NUCLEOTIDE SEQUENCE</scope>
    <source>
        <strain evidence="14">237g6f4</strain>
        <tissue evidence="14">Blood</tissue>
    </source>
</reference>
<dbReference type="CDD" id="cd13954">
    <property type="entry name" value="7tmA_OR"/>
    <property type="match status" value="1"/>
</dbReference>
<dbReference type="AlphaFoldDB" id="A0AAV7B854"/>
<keyword evidence="6 12" id="KW-1133">Transmembrane helix</keyword>
<sequence length="312" mass="34896">MRSTNKTTVKDFILAGLSETPTLNIFLIVIFILIYVITVLGNTAIIIAYKHSPNLQSPMYYLLANFSFLEICYVSDTCPKLLSNSVGNNKSISFYGCVTQMYCGLLFAGTEFYILASMAYDRYSAICRPLLYNMIMNKVSCMQLVAGSWLIGAINAVIHTSLTFTLPFCGSNNINHYYCDIPPLLKLACVDTKVNELTLFLISGLVIIGSFILTMVSYVKIISTILKIKSVTGRKKAFSTCTSHLMAVSVFYGSIFSVYFKPKSKYEIEQDRVVSVLYTVLAPLLNPFIYSIRNNEMKCALQKLLHAVPKKC</sequence>
<evidence type="ECO:0000256" key="10">
    <source>
        <dbReference type="ARBA" id="ARBA00023224"/>
    </source>
</evidence>
<feature type="transmembrane region" description="Helical" evidence="12">
    <location>
        <begin position="92"/>
        <end position="114"/>
    </location>
</feature>
<dbReference type="SUPFAM" id="SSF81321">
    <property type="entry name" value="Family A G protein-coupled receptor-like"/>
    <property type="match status" value="1"/>
</dbReference>
<feature type="transmembrane region" description="Helical" evidence="12">
    <location>
        <begin position="135"/>
        <end position="158"/>
    </location>
</feature>
<comment type="similarity">
    <text evidence="11">Belongs to the G-protein coupled receptor 1 family.</text>
</comment>
<gene>
    <name evidence="14" type="ORF">GDO81_014148</name>
</gene>
<dbReference type="InterPro" id="IPR000276">
    <property type="entry name" value="GPCR_Rhodpsn"/>
</dbReference>
<proteinExistence type="inferred from homology"/>
<feature type="transmembrane region" description="Helical" evidence="12">
    <location>
        <begin position="197"/>
        <end position="216"/>
    </location>
</feature>